<dbReference type="SUPFAM" id="SSF53474">
    <property type="entry name" value="alpha/beta-Hydrolases"/>
    <property type="match status" value="1"/>
</dbReference>
<dbReference type="InterPro" id="IPR050585">
    <property type="entry name" value="Xaa-Pro_dipeptidyl-ppase/CocE"/>
</dbReference>
<evidence type="ECO:0000259" key="2">
    <source>
        <dbReference type="Pfam" id="PF02129"/>
    </source>
</evidence>
<keyword evidence="5" id="KW-1185">Reference proteome</keyword>
<dbReference type="Gene3D" id="1.10.3020.20">
    <property type="match status" value="1"/>
</dbReference>
<dbReference type="OrthoDB" id="2578740at2759"/>
<dbReference type="Pfam" id="PF08530">
    <property type="entry name" value="PepX_C"/>
    <property type="match status" value="1"/>
</dbReference>
<feature type="domain" description="Xaa-Pro dipeptidyl-peptidase C-terminal" evidence="3">
    <location>
        <begin position="349"/>
        <end position="466"/>
    </location>
</feature>
<dbReference type="NCBIfam" id="TIGR00976">
    <property type="entry name" value="CocE_NonD"/>
    <property type="match status" value="1"/>
</dbReference>
<evidence type="ECO:0000313" key="5">
    <source>
        <dbReference type="Proteomes" id="UP000452235"/>
    </source>
</evidence>
<dbReference type="Pfam" id="PF02129">
    <property type="entry name" value="Peptidase_S15"/>
    <property type="match status" value="1"/>
</dbReference>
<dbReference type="PANTHER" id="PTHR43056:SF10">
    <property type="entry name" value="COCE_NOND FAMILY, PUTATIVE (AFU_ORTHOLOGUE AFUA_7G00600)-RELATED"/>
    <property type="match status" value="1"/>
</dbReference>
<name>A0A5M3ZA93_ASPTE</name>
<gene>
    <name evidence="4" type="ORF">ATEIFO6365_0017000200</name>
</gene>
<dbReference type="GO" id="GO:0008239">
    <property type="term" value="F:dipeptidyl-peptidase activity"/>
    <property type="evidence" value="ECO:0007669"/>
    <property type="project" value="InterPro"/>
</dbReference>
<evidence type="ECO:0000259" key="3">
    <source>
        <dbReference type="Pfam" id="PF08530"/>
    </source>
</evidence>
<dbReference type="Gene3D" id="2.60.120.260">
    <property type="entry name" value="Galactose-binding domain-like"/>
    <property type="match status" value="1"/>
</dbReference>
<reference evidence="4 5" key="1">
    <citation type="submission" date="2020-01" db="EMBL/GenBank/DDBJ databases">
        <title>Aspergillus terreus IFO 6365 whole genome shotgun sequence.</title>
        <authorList>
            <person name="Kanamasa S."/>
            <person name="Takahashi H."/>
        </authorList>
    </citation>
    <scope>NUCLEOTIDE SEQUENCE [LARGE SCALE GENOMIC DNA]</scope>
    <source>
        <strain evidence="4 5">IFO 6365</strain>
    </source>
</reference>
<sequence length="489" mass="55560">MKTTEEKLRAQFDVKYVKLTPPSEKPEYRYPGFRPSTKVLPRGHTREAGRRPFPADVLYERDVAVPMRDGITLYTDIFRPVDSDVNKLPAVIAWSPYGKTGTGPQQYEIMGPFSCGVSKETVSGYEKFEAPDPAEWCPRGYAIVNIDARGAGSSQGNTVFWGLQEAEDVYDTIEWLVQQRWCSGSVVMAGNSWLAIAQINFASRLSHPALKAIAPMEASTDLYRESMFRGGVRSQIWVDFWRMMVTRFFSGNGYAEDIGAMAAVRPLYDDYWRSKSIDVAKIDLPMYVTASYSSTSLHLEGSIKTWREAKSKDKWLRIHSYQEWHDLYRKEVTEDLQKFFDRYCKNIDNGWDKTPPVRLSLLGMDGSPAPTIIDRPENEYPLARQRLVKYYLDASSHVLRPHVATVVSQTSHEAHSLTAASIFVLYFQEYTEIAGYAKVVLWMSCAEKNDLDVGVVVRKLDSTGRPLMSLNYPCPVPRVSTSLTCDFSR</sequence>
<dbReference type="InterPro" id="IPR029058">
    <property type="entry name" value="AB_hydrolase_fold"/>
</dbReference>
<dbReference type="Proteomes" id="UP000452235">
    <property type="component" value="Unassembled WGS sequence"/>
</dbReference>
<feature type="domain" description="Xaa-Pro dipeptidyl-peptidase-like" evidence="2">
    <location>
        <begin position="69"/>
        <end position="319"/>
    </location>
</feature>
<dbReference type="InterPro" id="IPR000383">
    <property type="entry name" value="Xaa-Pro-like_dom"/>
</dbReference>
<evidence type="ECO:0000256" key="1">
    <source>
        <dbReference type="ARBA" id="ARBA00022801"/>
    </source>
</evidence>
<evidence type="ECO:0000313" key="4">
    <source>
        <dbReference type="EMBL" id="GFF21840.1"/>
    </source>
</evidence>
<comment type="caution">
    <text evidence="4">The sequence shown here is derived from an EMBL/GenBank/DDBJ whole genome shotgun (WGS) entry which is preliminary data.</text>
</comment>
<organism evidence="4 5">
    <name type="scientific">Aspergillus terreus</name>
    <dbReference type="NCBI Taxonomy" id="33178"/>
    <lineage>
        <taxon>Eukaryota</taxon>
        <taxon>Fungi</taxon>
        <taxon>Dikarya</taxon>
        <taxon>Ascomycota</taxon>
        <taxon>Pezizomycotina</taxon>
        <taxon>Eurotiomycetes</taxon>
        <taxon>Eurotiomycetidae</taxon>
        <taxon>Eurotiales</taxon>
        <taxon>Aspergillaceae</taxon>
        <taxon>Aspergillus</taxon>
        <taxon>Aspergillus subgen. Circumdati</taxon>
    </lineage>
</organism>
<dbReference type="Gene3D" id="3.40.50.1820">
    <property type="entry name" value="alpha/beta hydrolase"/>
    <property type="match status" value="1"/>
</dbReference>
<protein>
    <submittedName>
        <fullName evidence="4">Alpha/beta-hydrolase</fullName>
    </submittedName>
</protein>
<dbReference type="PANTHER" id="PTHR43056">
    <property type="entry name" value="PEPTIDASE S9 PROLYL OLIGOPEPTIDASE"/>
    <property type="match status" value="1"/>
</dbReference>
<dbReference type="InterPro" id="IPR013736">
    <property type="entry name" value="Xaa-Pro_dipept_C"/>
</dbReference>
<dbReference type="AlphaFoldDB" id="A0A5M3ZA93"/>
<keyword evidence="1 4" id="KW-0378">Hydrolase</keyword>
<accession>A0A5M3ZA93</accession>
<proteinExistence type="predicted"/>
<dbReference type="VEuPathDB" id="FungiDB:ATEG_07563"/>
<dbReference type="InterPro" id="IPR005674">
    <property type="entry name" value="CocE/Ser_esterase"/>
</dbReference>
<dbReference type="EMBL" id="BLJY01000017">
    <property type="protein sequence ID" value="GFF21840.1"/>
    <property type="molecule type" value="Genomic_DNA"/>
</dbReference>